<comment type="caution">
    <text evidence="3">The sequence shown here is derived from an EMBL/GenBank/DDBJ whole genome shotgun (WGS) entry which is preliminary data.</text>
</comment>
<feature type="transmembrane region" description="Helical" evidence="1">
    <location>
        <begin position="123"/>
        <end position="141"/>
    </location>
</feature>
<dbReference type="AlphaFoldDB" id="A0A069JNN2"/>
<evidence type="ECO:0000313" key="3">
    <source>
        <dbReference type="EMBL" id="PCK26043.1"/>
    </source>
</evidence>
<reference evidence="2" key="2">
    <citation type="submission" date="2023-02" db="EMBL/GenBank/DDBJ databases">
        <title>A novel hydrolase synthesized by Rhodococcus erythropolis HQ is responsible for the detoxification of Zearalenone.</title>
        <authorList>
            <person name="Hu J."/>
            <person name="Xu J."/>
        </authorList>
    </citation>
    <scope>NUCLEOTIDE SEQUENCE</scope>
    <source>
        <strain evidence="2">HQ</strain>
    </source>
</reference>
<sequence>MRTLVHLVLLICGIAVAVGSFMYVLAGVKPDNVRLEDLRDGFPAGWAIEQLGDQSVTFYRSMAILLLAAAVLILIAALFGSRIAAWIGIIVGLGTLGTFYYRVNDQFDNVIRENYSTILTNQTGFILTAGGLILALLACLVPREKTRA</sequence>
<accession>A0A069JNN2</accession>
<keyword evidence="1" id="KW-1133">Transmembrane helix</keyword>
<accession>A0A2A5J959</accession>
<dbReference type="Proteomes" id="UP000230886">
    <property type="component" value="Unassembled WGS sequence"/>
</dbReference>
<feature type="transmembrane region" description="Helical" evidence="1">
    <location>
        <begin position="58"/>
        <end position="79"/>
    </location>
</feature>
<proteinExistence type="predicted"/>
<dbReference type="EMBL" id="NOVD01000011">
    <property type="protein sequence ID" value="PCK26043.1"/>
    <property type="molecule type" value="Genomic_DNA"/>
</dbReference>
<reference evidence="3 4" key="1">
    <citation type="submission" date="2017-07" db="EMBL/GenBank/DDBJ databases">
        <title>Draft sequence of Rhodococcus enclensis 23b-28.</title>
        <authorList>
            <person name="Besaury L."/>
            <person name="Sancelme M."/>
            <person name="Amato P."/>
            <person name="Lallement A."/>
            <person name="Delort A.-M."/>
        </authorList>
    </citation>
    <scope>NUCLEOTIDE SEQUENCE [LARGE SCALE GENOMIC DNA]</scope>
    <source>
        <strain evidence="3 4">23b-28</strain>
    </source>
</reference>
<name>A0A069JNN2_RHOSG</name>
<feature type="transmembrane region" description="Helical" evidence="1">
    <location>
        <begin position="7"/>
        <end position="26"/>
    </location>
</feature>
<gene>
    <name evidence="3" type="ORF">CHR55_17400</name>
    <name evidence="2" type="ORF">PXH69_28265</name>
</gene>
<dbReference type="Proteomes" id="UP001217325">
    <property type="component" value="Unassembled WGS sequence"/>
</dbReference>
<dbReference type="EMBL" id="JARDXE010000022">
    <property type="protein sequence ID" value="MDE8648875.1"/>
    <property type="molecule type" value="Genomic_DNA"/>
</dbReference>
<evidence type="ECO:0000313" key="2">
    <source>
        <dbReference type="EMBL" id="MDE8648875.1"/>
    </source>
</evidence>
<protein>
    <submittedName>
        <fullName evidence="3">Uncharacterized protein</fullName>
    </submittedName>
</protein>
<keyword evidence="1" id="KW-0472">Membrane</keyword>
<dbReference type="RefSeq" id="WP_003939955.1">
    <property type="nucleotide sequence ID" value="NZ_AP023172.1"/>
</dbReference>
<feature type="transmembrane region" description="Helical" evidence="1">
    <location>
        <begin position="84"/>
        <end position="103"/>
    </location>
</feature>
<dbReference type="GeneID" id="64142629"/>
<evidence type="ECO:0000313" key="4">
    <source>
        <dbReference type="Proteomes" id="UP000230886"/>
    </source>
</evidence>
<organism evidence="3 4">
    <name type="scientific">Rhodococcus qingshengii</name>
    <dbReference type="NCBI Taxonomy" id="334542"/>
    <lineage>
        <taxon>Bacteria</taxon>
        <taxon>Bacillati</taxon>
        <taxon>Actinomycetota</taxon>
        <taxon>Actinomycetes</taxon>
        <taxon>Mycobacteriales</taxon>
        <taxon>Nocardiaceae</taxon>
        <taxon>Rhodococcus</taxon>
        <taxon>Rhodococcus erythropolis group</taxon>
    </lineage>
</organism>
<evidence type="ECO:0000256" key="1">
    <source>
        <dbReference type="SAM" id="Phobius"/>
    </source>
</evidence>
<keyword evidence="1" id="KW-0812">Transmembrane</keyword>